<evidence type="ECO:0000313" key="3">
    <source>
        <dbReference type="Proteomes" id="UP000253490"/>
    </source>
</evidence>
<reference evidence="2 3" key="1">
    <citation type="submission" date="2018-06" db="EMBL/GenBank/DDBJ databases">
        <title>Genomic Encyclopedia of Type Strains, Phase IV (KMG-IV): sequencing the most valuable type-strain genomes for metagenomic binning, comparative biology and taxonomic classification.</title>
        <authorList>
            <person name="Goeker M."/>
        </authorList>
    </citation>
    <scope>NUCLEOTIDE SEQUENCE [LARGE SCALE GENOMIC DNA]</scope>
    <source>
        <strain evidence="2 3">DSM 22112</strain>
    </source>
</reference>
<keyword evidence="3" id="KW-1185">Reference proteome</keyword>
<dbReference type="AlphaFoldDB" id="A0A366IHM7"/>
<protein>
    <submittedName>
        <fullName evidence="2">DegV family protein with EDD domain</fullName>
    </submittedName>
</protein>
<dbReference type="SUPFAM" id="SSF82549">
    <property type="entry name" value="DAK1/DegV-like"/>
    <property type="match status" value="1"/>
</dbReference>
<dbReference type="GO" id="GO:0008289">
    <property type="term" value="F:lipid binding"/>
    <property type="evidence" value="ECO:0007669"/>
    <property type="project" value="UniProtKB-KW"/>
</dbReference>
<dbReference type="PANTHER" id="PTHR33434:SF2">
    <property type="entry name" value="FATTY ACID-BINDING PROTEIN TM_1468"/>
    <property type="match status" value="1"/>
</dbReference>
<dbReference type="NCBIfam" id="TIGR00762">
    <property type="entry name" value="DegV"/>
    <property type="match status" value="1"/>
</dbReference>
<dbReference type="InterPro" id="IPR043168">
    <property type="entry name" value="DegV_C"/>
</dbReference>
<dbReference type="Pfam" id="PF02645">
    <property type="entry name" value="DegV"/>
    <property type="match status" value="1"/>
</dbReference>
<dbReference type="PROSITE" id="PS51482">
    <property type="entry name" value="DEGV"/>
    <property type="match status" value="1"/>
</dbReference>
<accession>A0A366IHM7</accession>
<name>A0A366IHM7_9FIRM</name>
<dbReference type="Proteomes" id="UP000253490">
    <property type="component" value="Unassembled WGS sequence"/>
</dbReference>
<keyword evidence="1" id="KW-0446">Lipid-binding</keyword>
<dbReference type="Gene3D" id="2.20.28.50">
    <property type="entry name" value="degv family protein"/>
    <property type="match status" value="1"/>
</dbReference>
<sequence>MDYKIVVGSSCDFDEKYGREIHHSKVPFTINIDGKDYVDDESFTGEKIVQKMKESISAIKTACPSPNEFLEKYKGDENIFVVTISSKLSGTYNSAMTAKKMYMEQFEDKAIHVFDSLTAAIGETMIAIKIKELIDEGDGVKDIVSKVEQYISELKTIFVLDSLDNLMKNGRLSKLKGRFAQFLHIKPILSEDGNGEIKMIDQSRGSKGALKKLVDQIEKQGVVSENKKLGIAHCNALERALYVKKLIEERYNFKEIIITEANGLSAVYADDGGIIIAY</sequence>
<dbReference type="EMBL" id="QNRX01000001">
    <property type="protein sequence ID" value="RBP69975.1"/>
    <property type="molecule type" value="Genomic_DNA"/>
</dbReference>
<dbReference type="Gene3D" id="3.30.1180.10">
    <property type="match status" value="1"/>
</dbReference>
<gene>
    <name evidence="2" type="ORF">DES36_10118</name>
</gene>
<dbReference type="Gene3D" id="3.40.50.10440">
    <property type="entry name" value="Dihydroxyacetone kinase, domain 1"/>
    <property type="match status" value="1"/>
</dbReference>
<dbReference type="InterPro" id="IPR003797">
    <property type="entry name" value="DegV"/>
</dbReference>
<organism evidence="2 3">
    <name type="scientific">Alkalibaculum bacchi</name>
    <dbReference type="NCBI Taxonomy" id="645887"/>
    <lineage>
        <taxon>Bacteria</taxon>
        <taxon>Bacillati</taxon>
        <taxon>Bacillota</taxon>
        <taxon>Clostridia</taxon>
        <taxon>Eubacteriales</taxon>
        <taxon>Eubacteriaceae</taxon>
        <taxon>Alkalibaculum</taxon>
    </lineage>
</organism>
<proteinExistence type="predicted"/>
<comment type="caution">
    <text evidence="2">The sequence shown here is derived from an EMBL/GenBank/DDBJ whole genome shotgun (WGS) entry which is preliminary data.</text>
</comment>
<dbReference type="RefSeq" id="WP_113919189.1">
    <property type="nucleotide sequence ID" value="NZ_QNRX01000001.1"/>
</dbReference>
<dbReference type="OrthoDB" id="2138472at2"/>
<dbReference type="PANTHER" id="PTHR33434">
    <property type="entry name" value="DEGV DOMAIN-CONTAINING PROTEIN DR_1986-RELATED"/>
    <property type="match status" value="1"/>
</dbReference>
<dbReference type="InterPro" id="IPR050270">
    <property type="entry name" value="DegV_domain_contain"/>
</dbReference>
<evidence type="ECO:0000256" key="1">
    <source>
        <dbReference type="ARBA" id="ARBA00023121"/>
    </source>
</evidence>
<evidence type="ECO:0000313" key="2">
    <source>
        <dbReference type="EMBL" id="RBP69975.1"/>
    </source>
</evidence>